<dbReference type="RefSeq" id="WP_202750695.1">
    <property type="nucleotide sequence ID" value="NZ_JAESWC010000018.1"/>
</dbReference>
<dbReference type="InterPro" id="IPR005311">
    <property type="entry name" value="PBP_dimer"/>
</dbReference>
<keyword evidence="3 4" id="KW-0472">Membrane</keyword>
<dbReference type="SUPFAM" id="SSF56519">
    <property type="entry name" value="Penicillin binding protein dimerisation domain"/>
    <property type="match status" value="1"/>
</dbReference>
<dbReference type="Gene3D" id="3.40.710.10">
    <property type="entry name" value="DD-peptidase/beta-lactamase superfamily"/>
    <property type="match status" value="1"/>
</dbReference>
<protein>
    <submittedName>
        <fullName evidence="6">Stage V sporulation protein D</fullName>
    </submittedName>
</protein>
<comment type="caution">
    <text evidence="6">The sequence shown here is derived from an EMBL/GenBank/DDBJ whole genome shotgun (WGS) entry which is preliminary data.</text>
</comment>
<evidence type="ECO:0000256" key="3">
    <source>
        <dbReference type="ARBA" id="ARBA00023136"/>
    </source>
</evidence>
<dbReference type="EMBL" id="JAESWC010000018">
    <property type="protein sequence ID" value="MBL4937955.1"/>
    <property type="molecule type" value="Genomic_DNA"/>
</dbReference>
<accession>A0ABS1TF33</accession>
<dbReference type="PANTHER" id="PTHR30627:SF1">
    <property type="entry name" value="PEPTIDOGLYCAN D,D-TRANSPEPTIDASE FTSI"/>
    <property type="match status" value="1"/>
</dbReference>
<organism evidence="6 7">
    <name type="scientific">Clostridium rhizosphaerae</name>
    <dbReference type="NCBI Taxonomy" id="2803861"/>
    <lineage>
        <taxon>Bacteria</taxon>
        <taxon>Bacillati</taxon>
        <taxon>Bacillota</taxon>
        <taxon>Clostridia</taxon>
        <taxon>Eubacteriales</taxon>
        <taxon>Clostridiaceae</taxon>
        <taxon>Clostridium</taxon>
    </lineage>
</organism>
<dbReference type="InterPro" id="IPR011927">
    <property type="entry name" value="SpoVD_pbp"/>
</dbReference>
<dbReference type="InterPro" id="IPR050515">
    <property type="entry name" value="Beta-lactam/transpept"/>
</dbReference>
<evidence type="ECO:0000256" key="2">
    <source>
        <dbReference type="ARBA" id="ARBA00007171"/>
    </source>
</evidence>
<keyword evidence="7" id="KW-1185">Reference proteome</keyword>
<dbReference type="Gene3D" id="3.30.10.20">
    <property type="match status" value="2"/>
</dbReference>
<sequence>MAGGEYRDKVIIKKRMLITFGILFLLFFLLTLRLSYIMIGQSEHLTKIAKEQWTSDVKIDARRGRILDRTGHELAMSANVYRVDLDMNTVRQHLEEKKLTKEELAPKLADALKMDKSEVLSILNKTLPNGLPMASASLARRIEKSEADKVNALNIRGILVSSDTKRYYPYDNFLSHVVGFIRKDGVGLTGVELTYDKVLSGTPGRIISETDNKSKGQPYIISEFTKPVDGKDVVLTIDEMIQRFCEKAAVQAMNDNKAKAVSIIAMDPNNGEILAMVNKPDFNPNNPWEEGKTDEELQKMWRNRSVNDTFEPGSIFKVITAYGAMQENLVKETDHFVCGGSTKVVNRIIKCWKRTGHGDQTFVDILKNSCNVGFMELGKRLGRENLNKYINEFGFGQKTGIDLPGEAKGIIRKTQSISDVDLATISFGQSNTVSAIQYLTAFNAVANGGKLITPHVMKEVVHFDNNNNKIVDKKYEDYNERSILKEDVAHTLRGYLEKVISEGGGKNANIPGYHIAGKTGTAQKVSSVTKSYEAGKYIASFAGMAPAEKPMITLFVSIDEPDPSNYYAGQIAAPVAKQVFNDIFNYLAIDADASSDKIARSMLKDVTVPEVRGMKKEEAVKLLKQQGLTFEADSKGEYITDMNPKPGYSVKEGDKIVLYTGASSTYNKVVVAPDLTGYTKEKAVEVLNSLGLQADFTGEGLVSEQSINAGEQVSKGTTLTLELELVDD</sequence>
<dbReference type="Pfam" id="PF03717">
    <property type="entry name" value="PBP_dimer"/>
    <property type="match status" value="1"/>
</dbReference>
<dbReference type="InterPro" id="IPR036138">
    <property type="entry name" value="PBP_dimer_sf"/>
</dbReference>
<keyword evidence="4" id="KW-0812">Transmembrane</keyword>
<feature type="transmembrane region" description="Helical" evidence="4">
    <location>
        <begin position="16"/>
        <end position="39"/>
    </location>
</feature>
<dbReference type="SUPFAM" id="SSF56601">
    <property type="entry name" value="beta-lactamase/transpeptidase-like"/>
    <property type="match status" value="1"/>
</dbReference>
<keyword evidence="4" id="KW-1133">Transmembrane helix</keyword>
<reference evidence="6 7" key="1">
    <citation type="submission" date="2021-01" db="EMBL/GenBank/DDBJ databases">
        <title>Genome public.</title>
        <authorList>
            <person name="Liu C."/>
            <person name="Sun Q."/>
        </authorList>
    </citation>
    <scope>NUCLEOTIDE SEQUENCE [LARGE SCALE GENOMIC DNA]</scope>
    <source>
        <strain evidence="6 7">YIM B02515</strain>
    </source>
</reference>
<proteinExistence type="inferred from homology"/>
<dbReference type="Gene3D" id="3.90.1310.10">
    <property type="entry name" value="Penicillin-binding protein 2a (Domain 2)"/>
    <property type="match status" value="1"/>
</dbReference>
<dbReference type="Gene3D" id="3.30.450.330">
    <property type="match status" value="1"/>
</dbReference>
<dbReference type="SUPFAM" id="SSF54184">
    <property type="entry name" value="Penicillin-binding protein 2x (pbp-2x), c-terminal domain"/>
    <property type="match status" value="2"/>
</dbReference>
<dbReference type="InterPro" id="IPR005543">
    <property type="entry name" value="PASTA_dom"/>
</dbReference>
<dbReference type="NCBIfam" id="TIGR02214">
    <property type="entry name" value="spoVD_pbp"/>
    <property type="match status" value="1"/>
</dbReference>
<dbReference type="CDD" id="cd06575">
    <property type="entry name" value="PASTA_Pbp2x-like_2"/>
    <property type="match status" value="1"/>
</dbReference>
<dbReference type="InterPro" id="IPR001460">
    <property type="entry name" value="PCN-bd_Tpept"/>
</dbReference>
<dbReference type="Pfam" id="PF03793">
    <property type="entry name" value="PASTA"/>
    <property type="match status" value="2"/>
</dbReference>
<dbReference type="CDD" id="cd06576">
    <property type="entry name" value="PASTA_Pbp2x-like_1"/>
    <property type="match status" value="1"/>
</dbReference>
<dbReference type="PROSITE" id="PS51178">
    <property type="entry name" value="PASTA"/>
    <property type="match status" value="2"/>
</dbReference>
<comment type="similarity">
    <text evidence="2">Belongs to the transpeptidase family.</text>
</comment>
<dbReference type="PANTHER" id="PTHR30627">
    <property type="entry name" value="PEPTIDOGLYCAN D,D-TRANSPEPTIDASE"/>
    <property type="match status" value="1"/>
</dbReference>
<evidence type="ECO:0000259" key="5">
    <source>
        <dbReference type="PROSITE" id="PS51178"/>
    </source>
</evidence>
<dbReference type="InterPro" id="IPR012338">
    <property type="entry name" value="Beta-lactam/transpept-like"/>
</dbReference>
<comment type="subcellular location">
    <subcellularLocation>
        <location evidence="1">Membrane</location>
    </subcellularLocation>
</comment>
<dbReference type="Proteomes" id="UP000632377">
    <property type="component" value="Unassembled WGS sequence"/>
</dbReference>
<gene>
    <name evidence="6" type="ORF">JK636_19785</name>
</gene>
<evidence type="ECO:0000256" key="1">
    <source>
        <dbReference type="ARBA" id="ARBA00004370"/>
    </source>
</evidence>
<dbReference type="Pfam" id="PF00905">
    <property type="entry name" value="Transpeptidase"/>
    <property type="match status" value="1"/>
</dbReference>
<evidence type="ECO:0000313" key="7">
    <source>
        <dbReference type="Proteomes" id="UP000632377"/>
    </source>
</evidence>
<evidence type="ECO:0000256" key="4">
    <source>
        <dbReference type="SAM" id="Phobius"/>
    </source>
</evidence>
<feature type="domain" description="PASTA" evidence="5">
    <location>
        <begin position="604"/>
        <end position="662"/>
    </location>
</feature>
<evidence type="ECO:0000313" key="6">
    <source>
        <dbReference type="EMBL" id="MBL4937955.1"/>
    </source>
</evidence>
<dbReference type="SMART" id="SM00740">
    <property type="entry name" value="PASTA"/>
    <property type="match status" value="2"/>
</dbReference>
<feature type="domain" description="PASTA" evidence="5">
    <location>
        <begin position="668"/>
        <end position="725"/>
    </location>
</feature>
<name>A0ABS1TF33_9CLOT</name>